<feature type="compositionally biased region" description="Basic and acidic residues" evidence="4">
    <location>
        <begin position="55"/>
        <end position="66"/>
    </location>
</feature>
<organism evidence="5 6">
    <name type="scientific">Metarhizium robertsii</name>
    <dbReference type="NCBI Taxonomy" id="568076"/>
    <lineage>
        <taxon>Eukaryota</taxon>
        <taxon>Fungi</taxon>
        <taxon>Dikarya</taxon>
        <taxon>Ascomycota</taxon>
        <taxon>Pezizomycotina</taxon>
        <taxon>Sordariomycetes</taxon>
        <taxon>Hypocreomycetidae</taxon>
        <taxon>Hypocreales</taxon>
        <taxon>Clavicipitaceae</taxon>
        <taxon>Metarhizium</taxon>
    </lineage>
</organism>
<gene>
    <name evidence="5" type="ORF">X797_007210</name>
</gene>
<dbReference type="SUPFAM" id="SSF48452">
    <property type="entry name" value="TPR-like"/>
    <property type="match status" value="1"/>
</dbReference>
<dbReference type="GO" id="GO:1902369">
    <property type="term" value="P:negative regulation of RNA catabolic process"/>
    <property type="evidence" value="ECO:0007669"/>
    <property type="project" value="TreeGrafter"/>
</dbReference>
<keyword evidence="3" id="KW-0539">Nucleus</keyword>
<evidence type="ECO:0000313" key="6">
    <source>
        <dbReference type="Proteomes" id="UP000030151"/>
    </source>
</evidence>
<dbReference type="Pfam" id="PF08424">
    <property type="entry name" value="NRDE-2"/>
    <property type="match status" value="1"/>
</dbReference>
<dbReference type="AlphaFoldDB" id="A0A0A1UT10"/>
<dbReference type="InterPro" id="IPR011990">
    <property type="entry name" value="TPR-like_helical_dom_sf"/>
</dbReference>
<feature type="compositionally biased region" description="Basic and acidic residues" evidence="4">
    <location>
        <begin position="19"/>
        <end position="45"/>
    </location>
</feature>
<dbReference type="PANTHER" id="PTHR13471:SF0">
    <property type="entry name" value="NUCLEAR EXOSOME REGULATOR NRDE2"/>
    <property type="match status" value="1"/>
</dbReference>
<accession>A0A0A1UT10</accession>
<comment type="caution">
    <text evidence="5">The sequence shown here is derived from an EMBL/GenBank/DDBJ whole genome shotgun (WGS) entry which is preliminary data.</text>
</comment>
<protein>
    <submittedName>
        <fullName evidence="5">NRDE-2 domain protein</fullName>
    </submittedName>
</protein>
<proteinExistence type="inferred from homology"/>
<evidence type="ECO:0000256" key="4">
    <source>
        <dbReference type="SAM" id="MobiDB-lite"/>
    </source>
</evidence>
<evidence type="ECO:0000313" key="5">
    <source>
        <dbReference type="EMBL" id="EXU99743.1"/>
    </source>
</evidence>
<evidence type="ECO:0000256" key="2">
    <source>
        <dbReference type="ARBA" id="ARBA00009265"/>
    </source>
</evidence>
<evidence type="ECO:0000256" key="1">
    <source>
        <dbReference type="ARBA" id="ARBA00004123"/>
    </source>
</evidence>
<dbReference type="GO" id="GO:0031048">
    <property type="term" value="P:regulatory ncRNA-mediated heterochromatin formation"/>
    <property type="evidence" value="ECO:0007669"/>
    <property type="project" value="TreeGrafter"/>
</dbReference>
<dbReference type="HOGENOM" id="CLU_007550_0_0_1"/>
<feature type="compositionally biased region" description="Acidic residues" evidence="4">
    <location>
        <begin position="203"/>
        <end position="212"/>
    </location>
</feature>
<dbReference type="PANTHER" id="PTHR13471">
    <property type="entry name" value="TETRATRICOPEPTIDE-LIKE HELICAL"/>
    <property type="match status" value="1"/>
</dbReference>
<dbReference type="eggNOG" id="KOG1972">
    <property type="taxonomic scope" value="Eukaryota"/>
</dbReference>
<name>A0A0A1UT10_9HYPO</name>
<dbReference type="OrthoDB" id="297219at2759"/>
<dbReference type="GO" id="GO:0071013">
    <property type="term" value="C:catalytic step 2 spliceosome"/>
    <property type="evidence" value="ECO:0007669"/>
    <property type="project" value="TreeGrafter"/>
</dbReference>
<reference evidence="5 6" key="1">
    <citation type="submission" date="2014-02" db="EMBL/GenBank/DDBJ databases">
        <title>The genome sequence of the entomopathogenic fungus Metarhizium robertsii ARSEF 2575.</title>
        <authorList>
            <person name="Giuliano Garisto Donzelli B."/>
            <person name="Roe B.A."/>
            <person name="Macmil S.L."/>
            <person name="Krasnoff S.B."/>
            <person name="Gibson D.M."/>
        </authorList>
    </citation>
    <scope>NUCLEOTIDE SEQUENCE [LARGE SCALE GENOMIC DNA]</scope>
    <source>
        <strain evidence="5 6">ARSEF 2575</strain>
    </source>
</reference>
<feature type="region of interest" description="Disordered" evidence="4">
    <location>
        <begin position="1"/>
        <end position="87"/>
    </location>
</feature>
<dbReference type="EMBL" id="JELW01000017">
    <property type="protein sequence ID" value="EXU99743.1"/>
    <property type="molecule type" value="Genomic_DNA"/>
</dbReference>
<evidence type="ECO:0000256" key="3">
    <source>
        <dbReference type="ARBA" id="ARBA00023242"/>
    </source>
</evidence>
<feature type="region of interest" description="Disordered" evidence="4">
    <location>
        <begin position="187"/>
        <end position="216"/>
    </location>
</feature>
<sequence length="1061" mass="119769">MSDSESGTKLVVPKFSSFKARDPARPTKADGGKGKQRERSQSRDRHRDKRHRSHHSQDSRRREERSSRHRERQAAPPQEPAQGPKALLEKTTSSTFVIDTKGDHLILKYGLDRAKVPAYYRYGGGRVLGTAGRLVIHREGPRDQFSLRFPGDGVGFFDKDGLRSKSFRLTRDPIRLRARASESDEDDTFLAVGSSKKRKQDERDSESEDDEGLSYRSIEGKAKAKAALESDHDSSGSEDEVVDLEHDNPLRWKSIQLNRQVKDHPGDIDAWMELVDHQDDLQRAGETIDERTTANTAHSFSEIKVDMLESALSNAIVAEDREIVLVRLMREGMKIWPSKLAAKKWSEIEKEVENNFELWRAHVDFAMSNISSFQYDDVKQILLDRLRAVLSRAGTQEKHWEEAIYVFLRTTKLMHDSGYKELAVAAWQALLEFNFFRGGSEMPGTGMEAFRDFWESEVPRLGEEDAKGWKYHVSTGGQVEAPGPRKDNPVADIATRDAYKAWAHYELGQAQSAKLPARTMDDGTEDDPFRVVMISDIEPLLFMVLDVLLQGRPGELLLDAFLIFCGLPPLFRSTPLAELAFDDQFTSSSTVTSTAVRQATLLDDPEEVRRKPPSFSRVRNAALSPPLLFAGADWFQYFGSSLTNLPVETAFVGNVLKQLVHEAEVESLALYYLGFSFASERPLVKKSAKALLKKYPNNAELYNAYALAEFANGNADVGKKVLVSAMEAPSLSVGAPGFQLHKSLSWEELKAGNRTQAITRLCSAFDKSLRQVQADHGSISPAVILKTRQEIVAHIHQCLYEGRANDAAVFIEGLTLLSYLTDGGNTEPTSGAQGNISAAMNAIEGMSAEFKSRGDANTRSHERMLQFGAQLLYLNATRGPFRRVYLREQLSKFLDFFPRNSIFLSLAEWADSSLRVIDETRQLLYDKILIKQHDCLSSRVFSIEHEISRGNANTAKAAFEHALSSDVCKANTGLWIAYLRFSFAHRELRPKVKDLFYRGLRHCPWSKDIMMEAFCSLIRDMKSDELRSVYNTMTGKGLRLHLDMDEFVERWRRDRQGRDGK</sequence>
<comment type="similarity">
    <text evidence="2">Belongs to the NRDE2 family.</text>
</comment>
<dbReference type="InterPro" id="IPR013633">
    <property type="entry name" value="NRDE-2"/>
</dbReference>
<dbReference type="Proteomes" id="UP000030151">
    <property type="component" value="Unassembled WGS sequence"/>
</dbReference>
<dbReference type="Gene3D" id="1.25.40.10">
    <property type="entry name" value="Tetratricopeptide repeat domain"/>
    <property type="match status" value="1"/>
</dbReference>
<comment type="subcellular location">
    <subcellularLocation>
        <location evidence="1">Nucleus</location>
    </subcellularLocation>
</comment>